<dbReference type="GO" id="GO:0006508">
    <property type="term" value="P:proteolysis"/>
    <property type="evidence" value="ECO:0007669"/>
    <property type="project" value="InterPro"/>
</dbReference>
<dbReference type="Gene3D" id="3.30.230.10">
    <property type="match status" value="1"/>
</dbReference>
<dbReference type="Proteomes" id="UP000292373">
    <property type="component" value="Unassembled WGS sequence"/>
</dbReference>
<dbReference type="SUPFAM" id="SSF50156">
    <property type="entry name" value="PDZ domain-like"/>
    <property type="match status" value="1"/>
</dbReference>
<accession>A0A4Q9KDD6</accession>
<organism evidence="2 3">
    <name type="scientific">Propioniciclava sinopodophylli</name>
    <dbReference type="NCBI Taxonomy" id="1837344"/>
    <lineage>
        <taxon>Bacteria</taxon>
        <taxon>Bacillati</taxon>
        <taxon>Actinomycetota</taxon>
        <taxon>Actinomycetes</taxon>
        <taxon>Propionibacteriales</taxon>
        <taxon>Propionibacteriaceae</taxon>
        <taxon>Propioniciclava</taxon>
    </lineage>
</organism>
<dbReference type="InterPro" id="IPR014721">
    <property type="entry name" value="Ribsml_uS5_D2-typ_fold_subgr"/>
</dbReference>
<dbReference type="GO" id="GO:0004252">
    <property type="term" value="F:serine-type endopeptidase activity"/>
    <property type="evidence" value="ECO:0007669"/>
    <property type="project" value="InterPro"/>
</dbReference>
<evidence type="ECO:0000313" key="3">
    <source>
        <dbReference type="Proteomes" id="UP000292373"/>
    </source>
</evidence>
<dbReference type="RefSeq" id="WP_131168086.1">
    <property type="nucleotide sequence ID" value="NZ_SDMQ01000007.1"/>
</dbReference>
<protein>
    <submittedName>
        <fullName evidence="2">PDZ domain-containing protein</fullName>
    </submittedName>
</protein>
<dbReference type="AlphaFoldDB" id="A0A4Q9KDD6"/>
<dbReference type="InterPro" id="IPR008269">
    <property type="entry name" value="Lon_proteolytic"/>
</dbReference>
<dbReference type="GO" id="GO:0004176">
    <property type="term" value="F:ATP-dependent peptidase activity"/>
    <property type="evidence" value="ECO:0007669"/>
    <property type="project" value="InterPro"/>
</dbReference>
<name>A0A4Q9KDD6_9ACTN</name>
<sequence length="349" mass="36005">MTKQTWTAAVSALLFVVAAAIVAMWPVGFVTLSPGPTHDLLAAPEGVPVVRVQGLETFESSGHVLVTTAAMTGADAPVSLPEVLYAHWAPDRDVYPREHVYPARTSADDIRARDAQLMASSQADAAAAALRAAGIEVEQIPMVQTVSSTGPAAGKLFPGDFVLAIDDTPTPTVADARAAIEARAAGQEVQFTVLRDREPVVVKIDTAPSKTNGLLPVWGGNLVMGYSYAPRIELALDPSLGGTHAGLMMALAVFDKITPGDLTGGRTVAGTGAIDGSGVVTRVSGVREKLAGAERDGADVFFVPAANCGDLADIASPVRVVSVASLEDTINSLEMLADPATKGLVKGCT</sequence>
<feature type="domain" description="PDZ" evidence="1">
    <location>
        <begin position="114"/>
        <end position="197"/>
    </location>
</feature>
<dbReference type="InterPro" id="IPR020568">
    <property type="entry name" value="Ribosomal_Su5_D2-typ_SF"/>
</dbReference>
<dbReference type="SMART" id="SM00228">
    <property type="entry name" value="PDZ"/>
    <property type="match status" value="1"/>
</dbReference>
<dbReference type="InterPro" id="IPR001478">
    <property type="entry name" value="PDZ"/>
</dbReference>
<dbReference type="OrthoDB" id="2356897at2"/>
<reference evidence="2 3" key="1">
    <citation type="submission" date="2019-01" db="EMBL/GenBank/DDBJ databases">
        <title>Lactibacter flavus gen. nov., sp. nov., a novel bacterium of the family Propionibacteriaceae isolated from raw milk and dairy products.</title>
        <authorList>
            <person name="Huptas C."/>
            <person name="Wenning M."/>
            <person name="Breitenwieser F."/>
            <person name="Doll E."/>
            <person name="Von Neubeck M."/>
            <person name="Busse H.-J."/>
            <person name="Scherer S."/>
        </authorList>
    </citation>
    <scope>NUCLEOTIDE SEQUENCE [LARGE SCALE GENOMIC DNA]</scope>
    <source>
        <strain evidence="2 3">KCTC 33808</strain>
    </source>
</reference>
<gene>
    <name evidence="2" type="ORF">ET989_08360</name>
</gene>
<evidence type="ECO:0000313" key="2">
    <source>
        <dbReference type="EMBL" id="TBT84664.1"/>
    </source>
</evidence>
<keyword evidence="3" id="KW-1185">Reference proteome</keyword>
<dbReference type="Pfam" id="PF05362">
    <property type="entry name" value="Lon_C"/>
    <property type="match status" value="1"/>
</dbReference>
<dbReference type="Pfam" id="PF13180">
    <property type="entry name" value="PDZ_2"/>
    <property type="match status" value="1"/>
</dbReference>
<dbReference type="EMBL" id="SDMQ01000007">
    <property type="protein sequence ID" value="TBT84664.1"/>
    <property type="molecule type" value="Genomic_DNA"/>
</dbReference>
<dbReference type="Gene3D" id="2.30.42.10">
    <property type="match status" value="1"/>
</dbReference>
<comment type="caution">
    <text evidence="2">The sequence shown here is derived from an EMBL/GenBank/DDBJ whole genome shotgun (WGS) entry which is preliminary data.</text>
</comment>
<evidence type="ECO:0000259" key="1">
    <source>
        <dbReference type="PROSITE" id="PS50106"/>
    </source>
</evidence>
<dbReference type="InterPro" id="IPR036034">
    <property type="entry name" value="PDZ_sf"/>
</dbReference>
<dbReference type="SUPFAM" id="SSF54211">
    <property type="entry name" value="Ribosomal protein S5 domain 2-like"/>
    <property type="match status" value="1"/>
</dbReference>
<dbReference type="PROSITE" id="PS50106">
    <property type="entry name" value="PDZ"/>
    <property type="match status" value="1"/>
</dbReference>
<proteinExistence type="predicted"/>